<dbReference type="GO" id="GO:0004672">
    <property type="term" value="F:protein kinase activity"/>
    <property type="evidence" value="ECO:0007669"/>
    <property type="project" value="InterPro"/>
</dbReference>
<dbReference type="Proteomes" id="UP001152797">
    <property type="component" value="Unassembled WGS sequence"/>
</dbReference>
<feature type="transmembrane region" description="Helical" evidence="7">
    <location>
        <begin position="301"/>
        <end position="321"/>
    </location>
</feature>
<dbReference type="InterPro" id="IPR000620">
    <property type="entry name" value="EamA_dom"/>
</dbReference>
<keyword evidence="11" id="KW-0418">Kinase</keyword>
<evidence type="ECO:0000256" key="7">
    <source>
        <dbReference type="SAM" id="Phobius"/>
    </source>
</evidence>
<evidence type="ECO:0000256" key="5">
    <source>
        <dbReference type="ARBA" id="ARBA00023136"/>
    </source>
</evidence>
<evidence type="ECO:0000256" key="1">
    <source>
        <dbReference type="ARBA" id="ARBA00004651"/>
    </source>
</evidence>
<proteinExistence type="predicted"/>
<evidence type="ECO:0000256" key="3">
    <source>
        <dbReference type="ARBA" id="ARBA00022692"/>
    </source>
</evidence>
<dbReference type="InterPro" id="IPR017441">
    <property type="entry name" value="Protein_kinase_ATP_BS"/>
</dbReference>
<dbReference type="PANTHER" id="PTHR42920:SF5">
    <property type="entry name" value="EAMA DOMAIN-CONTAINING PROTEIN"/>
    <property type="match status" value="1"/>
</dbReference>
<name>A0A9P1CNH5_9DINO</name>
<sequence>MGNSEYPKDKATVMLEESLRSPKALLFRMLTFMLASGEVEVSSHGSPKAGEERDKRWREEFLKKNSQRFQEVYRKGRKLGEGSFGAVYEVAHRSNDTSIRVCKVIQKSSADKAKTSHQRVREEFAVLKRLDHPHVVRIFEDFEDEQQLDENHFGLVRRFRIIRASLSKVLLFDYGTMSWRGFAGADRVGRLCGVGGLDVFFRFVDVSPSCQQVAGSKDGAIVLELERRFIRYILTFADSILQILNTGLGFIGRPGAPNAIRTPKGQETVARDGPMETVAAPQLDYTESAELDNWLSTLPSWFWRGVILVLCMLWATNFAVIKDITAQPGVSTQMYAVSRFTVAAGVLLPWIRSISSQKVFLRAVECGSWVAFGYIGQAIGLMTTTASKSCFICSLNVVFVAMIVGITKRKFDPQTLAAAVLAVAGVGFLELAGSQQFVIGDLISLAQPIGFGMGYIRLEEIMAESPKDALPVTAVKLTMVALASWAYFAVTAGTVDLEPVLSNSVALTGVLYTGLVTTALALLVESVAFRFVDAASASVIFTTEPLWAAIFAVWLINEPFSSVDAVGPEAEPWGMDGGHGGWMG</sequence>
<dbReference type="GO" id="GO:0005886">
    <property type="term" value="C:plasma membrane"/>
    <property type="evidence" value="ECO:0007669"/>
    <property type="project" value="UniProtKB-SubCell"/>
</dbReference>
<keyword evidence="6" id="KW-0547">Nucleotide-binding</keyword>
<protein>
    <submittedName>
        <fullName evidence="11">Calcium-dependent protein kinase 1</fullName>
    </submittedName>
</protein>
<evidence type="ECO:0000256" key="6">
    <source>
        <dbReference type="PROSITE-ProRule" id="PRU10141"/>
    </source>
</evidence>
<dbReference type="EMBL" id="CAMXCT010002090">
    <property type="protein sequence ID" value="CAI3995567.1"/>
    <property type="molecule type" value="Genomic_DNA"/>
</dbReference>
<keyword evidence="4 7" id="KW-1133">Transmembrane helix</keyword>
<dbReference type="SUPFAM" id="SSF56112">
    <property type="entry name" value="Protein kinase-like (PK-like)"/>
    <property type="match status" value="1"/>
</dbReference>
<dbReference type="GO" id="GO:0005524">
    <property type="term" value="F:ATP binding"/>
    <property type="evidence" value="ECO:0007669"/>
    <property type="project" value="UniProtKB-UniRule"/>
</dbReference>
<keyword evidence="11" id="KW-0808">Transferase</keyword>
<evidence type="ECO:0000313" key="12">
    <source>
        <dbReference type="Proteomes" id="UP001152797"/>
    </source>
</evidence>
<dbReference type="OrthoDB" id="2017960at2759"/>
<dbReference type="InterPro" id="IPR011009">
    <property type="entry name" value="Kinase-like_dom_sf"/>
</dbReference>
<dbReference type="InterPro" id="IPR051258">
    <property type="entry name" value="Diverse_Substrate_Transporter"/>
</dbReference>
<comment type="caution">
    <text evidence="9">The sequence shown here is derived from an EMBL/GenBank/DDBJ whole genome shotgun (WGS) entry which is preliminary data.</text>
</comment>
<accession>A0A9P1CNH5</accession>
<feature type="transmembrane region" description="Helical" evidence="7">
    <location>
        <begin position="470"/>
        <end position="488"/>
    </location>
</feature>
<organism evidence="9">
    <name type="scientific">Cladocopium goreaui</name>
    <dbReference type="NCBI Taxonomy" id="2562237"/>
    <lineage>
        <taxon>Eukaryota</taxon>
        <taxon>Sar</taxon>
        <taxon>Alveolata</taxon>
        <taxon>Dinophyceae</taxon>
        <taxon>Suessiales</taxon>
        <taxon>Symbiodiniaceae</taxon>
        <taxon>Cladocopium</taxon>
    </lineage>
</organism>
<evidence type="ECO:0000313" key="9">
    <source>
        <dbReference type="EMBL" id="CAI3995567.1"/>
    </source>
</evidence>
<evidence type="ECO:0000256" key="2">
    <source>
        <dbReference type="ARBA" id="ARBA00022475"/>
    </source>
</evidence>
<evidence type="ECO:0000313" key="10">
    <source>
        <dbReference type="EMBL" id="CAL1148942.1"/>
    </source>
</evidence>
<dbReference type="AlphaFoldDB" id="A0A9P1CNH5"/>
<evidence type="ECO:0000259" key="8">
    <source>
        <dbReference type="PROSITE" id="PS50011"/>
    </source>
</evidence>
<dbReference type="PANTHER" id="PTHR42920">
    <property type="entry name" value="OS03G0707200 PROTEIN-RELATED"/>
    <property type="match status" value="1"/>
</dbReference>
<dbReference type="Gene3D" id="3.30.200.20">
    <property type="entry name" value="Phosphorylase Kinase, domain 1"/>
    <property type="match status" value="1"/>
</dbReference>
<dbReference type="InterPro" id="IPR037185">
    <property type="entry name" value="EmrE-like"/>
</dbReference>
<keyword evidence="2" id="KW-1003">Cell membrane</keyword>
<keyword evidence="5 7" id="KW-0472">Membrane</keyword>
<feature type="transmembrane region" description="Helical" evidence="7">
    <location>
        <begin position="500"/>
        <end position="524"/>
    </location>
</feature>
<dbReference type="PROSITE" id="PS00107">
    <property type="entry name" value="PROTEIN_KINASE_ATP"/>
    <property type="match status" value="1"/>
</dbReference>
<dbReference type="EMBL" id="CAMXCT030002090">
    <property type="protein sequence ID" value="CAL4782879.1"/>
    <property type="molecule type" value="Genomic_DNA"/>
</dbReference>
<evidence type="ECO:0000256" key="4">
    <source>
        <dbReference type="ARBA" id="ARBA00022989"/>
    </source>
</evidence>
<dbReference type="PROSITE" id="PS50011">
    <property type="entry name" value="PROTEIN_KINASE_DOM"/>
    <property type="match status" value="1"/>
</dbReference>
<keyword evidence="6" id="KW-0067">ATP-binding</keyword>
<feature type="binding site" evidence="6">
    <location>
        <position position="103"/>
    </location>
    <ligand>
        <name>ATP</name>
        <dbReference type="ChEBI" id="CHEBI:30616"/>
    </ligand>
</feature>
<keyword evidence="12" id="KW-1185">Reference proteome</keyword>
<dbReference type="InterPro" id="IPR000719">
    <property type="entry name" value="Prot_kinase_dom"/>
</dbReference>
<reference evidence="10" key="2">
    <citation type="submission" date="2024-04" db="EMBL/GenBank/DDBJ databases">
        <authorList>
            <person name="Chen Y."/>
            <person name="Shah S."/>
            <person name="Dougan E. K."/>
            <person name="Thang M."/>
            <person name="Chan C."/>
        </authorList>
    </citation>
    <scope>NUCLEOTIDE SEQUENCE [LARGE SCALE GENOMIC DNA]</scope>
</reference>
<gene>
    <name evidence="9" type="ORF">C1SCF055_LOCUS22105</name>
</gene>
<dbReference type="SMART" id="SM00220">
    <property type="entry name" value="S_TKc"/>
    <property type="match status" value="1"/>
</dbReference>
<dbReference type="EMBL" id="CAMXCT020002090">
    <property type="protein sequence ID" value="CAL1148942.1"/>
    <property type="molecule type" value="Genomic_DNA"/>
</dbReference>
<comment type="subcellular location">
    <subcellularLocation>
        <location evidence="1">Cell membrane</location>
        <topology evidence="1">Multi-pass membrane protein</topology>
    </subcellularLocation>
</comment>
<dbReference type="SUPFAM" id="SSF103481">
    <property type="entry name" value="Multidrug resistance efflux transporter EmrE"/>
    <property type="match status" value="1"/>
</dbReference>
<feature type="domain" description="Protein kinase" evidence="8">
    <location>
        <begin position="73"/>
        <end position="429"/>
    </location>
</feature>
<dbReference type="Pfam" id="PF00892">
    <property type="entry name" value="EamA"/>
    <property type="match status" value="1"/>
</dbReference>
<feature type="transmembrane region" description="Helical" evidence="7">
    <location>
        <begin position="386"/>
        <end position="404"/>
    </location>
</feature>
<feature type="transmembrane region" description="Helical" evidence="7">
    <location>
        <begin position="531"/>
        <end position="556"/>
    </location>
</feature>
<evidence type="ECO:0000313" key="11">
    <source>
        <dbReference type="EMBL" id="CAL4782879.1"/>
    </source>
</evidence>
<reference evidence="9" key="1">
    <citation type="submission" date="2022-10" db="EMBL/GenBank/DDBJ databases">
        <authorList>
            <person name="Chen Y."/>
            <person name="Dougan E. K."/>
            <person name="Chan C."/>
            <person name="Rhodes N."/>
            <person name="Thang M."/>
        </authorList>
    </citation>
    <scope>NUCLEOTIDE SEQUENCE</scope>
</reference>
<feature type="transmembrane region" description="Helical" evidence="7">
    <location>
        <begin position="333"/>
        <end position="352"/>
    </location>
</feature>
<keyword evidence="3 7" id="KW-0812">Transmembrane</keyword>
<dbReference type="Pfam" id="PF00069">
    <property type="entry name" value="Pkinase"/>
    <property type="match status" value="1"/>
</dbReference>